<reference evidence="7 10" key="4">
    <citation type="journal article" date="2014" name="BMC Genomics">
        <title>An improved genome release (version Mt4.0) for the model legume Medicago truncatula.</title>
        <authorList>
            <person name="Tang H."/>
            <person name="Krishnakumar V."/>
            <person name="Bidwell S."/>
            <person name="Rosen B."/>
            <person name="Chan A."/>
            <person name="Zhou S."/>
            <person name="Gentzbittel L."/>
            <person name="Childs K.L."/>
            <person name="Yandell M."/>
            <person name="Gundlach H."/>
            <person name="Mayer K.F."/>
            <person name="Schwartz D.C."/>
            <person name="Town C.D."/>
        </authorList>
    </citation>
    <scope>GENOME REANNOTATION</scope>
    <source>
        <strain evidence="7">A17</strain>
        <strain evidence="9 10">cv. Jemalong A17</strain>
    </source>
</reference>
<evidence type="ECO:0000256" key="4">
    <source>
        <dbReference type="ARBA" id="ARBA00023180"/>
    </source>
</evidence>
<protein>
    <submittedName>
        <fullName evidence="7">GDSL-like lipase/acylhydrolase</fullName>
    </submittedName>
    <submittedName>
        <fullName evidence="6">Lipolytic enzyme, G-D-S-L</fullName>
    </submittedName>
    <submittedName>
        <fullName evidence="8">Putative alpha-L-fucosidase</fullName>
        <ecNumber evidence="8">3.2.1.51</ecNumber>
    </submittedName>
</protein>
<dbReference type="PANTHER" id="PTHR22835">
    <property type="entry name" value="ZINC FINGER FYVE DOMAIN CONTAINING PROTEIN"/>
    <property type="match status" value="1"/>
</dbReference>
<evidence type="ECO:0000313" key="7">
    <source>
        <dbReference type="EMBL" id="AET02295.1"/>
    </source>
</evidence>
<keyword evidence="8" id="KW-0326">Glycosidase</keyword>
<dbReference type="PANTHER" id="PTHR22835:SF555">
    <property type="entry name" value="GDSL-LIKE LIPASE_ACYLHYDROLASE"/>
    <property type="match status" value="1"/>
</dbReference>
<dbReference type="InterPro" id="IPR035669">
    <property type="entry name" value="SGNH_plant_lipase-like"/>
</dbReference>
<dbReference type="EMBL" id="CM001224">
    <property type="protein sequence ID" value="AET02295.1"/>
    <property type="molecule type" value="Genomic_DNA"/>
</dbReference>
<evidence type="ECO:0000313" key="10">
    <source>
        <dbReference type="Proteomes" id="UP000002051"/>
    </source>
</evidence>
<dbReference type="Proteomes" id="UP000002051">
    <property type="component" value="Chromosome 8"/>
</dbReference>
<dbReference type="EnsemblPlants" id="AET02295">
    <property type="protein sequence ID" value="AET02295"/>
    <property type="gene ID" value="MTR_8g038680"/>
</dbReference>
<dbReference type="HOGENOM" id="CLU_015101_2_0_1"/>
<evidence type="ECO:0000313" key="6">
    <source>
        <dbReference type="EMBL" id="ABE87642.1"/>
    </source>
</evidence>
<evidence type="ECO:0000256" key="2">
    <source>
        <dbReference type="ARBA" id="ARBA00022729"/>
    </source>
</evidence>
<dbReference type="Gramene" id="rna46399">
    <property type="protein sequence ID" value="RHN40267.1"/>
    <property type="gene ID" value="gene46399"/>
</dbReference>
<dbReference type="InterPro" id="IPR036514">
    <property type="entry name" value="SGNH_hydro_sf"/>
</dbReference>
<dbReference type="GO" id="GO:0004560">
    <property type="term" value="F:alpha-L-fucosidase activity"/>
    <property type="evidence" value="ECO:0007669"/>
    <property type="project" value="UniProtKB-EC"/>
</dbReference>
<keyword evidence="3 8" id="KW-0378">Hydrolase</keyword>
<reference evidence="9" key="5">
    <citation type="submission" date="2015-04" db="UniProtKB">
        <authorList>
            <consortium name="EnsemblPlants"/>
        </authorList>
    </citation>
    <scope>IDENTIFICATION</scope>
    <source>
        <strain evidence="9">cv. Jemalong A17</strain>
    </source>
</reference>
<evidence type="ECO:0000313" key="11">
    <source>
        <dbReference type="Proteomes" id="UP000265566"/>
    </source>
</evidence>
<reference evidence="6" key="2">
    <citation type="submission" date="2007-04" db="EMBL/GenBank/DDBJ databases">
        <authorList>
            <consortium name="The International Medicago Genome Annotation Group"/>
        </authorList>
    </citation>
    <scope>NUCLEOTIDE SEQUENCE</scope>
</reference>
<reference evidence="6" key="1">
    <citation type="submission" date="2006-03" db="EMBL/GenBank/DDBJ databases">
        <authorList>
            <person name="Lin S."/>
            <person name="Dixon R."/>
            <person name="May G."/>
            <person name="Sumner L."/>
            <person name="Gonzales B."/>
            <person name="Cook D."/>
            <person name="Kim D."/>
            <person name="Young N."/>
            <person name="Cannon S."/>
            <person name="Roe B.A."/>
        </authorList>
    </citation>
    <scope>NUCLEOTIDE SEQUENCE</scope>
</reference>
<evidence type="ECO:0000313" key="8">
    <source>
        <dbReference type="EMBL" id="RHN40267.1"/>
    </source>
</evidence>
<gene>
    <name evidence="9" type="primary">11444089</name>
    <name evidence="7" type="ordered locus">MTR_8g038680</name>
    <name evidence="6" type="ORF">MtrDRAFT_AC153125g2v2</name>
    <name evidence="8" type="ORF">MtrunA17_Chr8g0352901</name>
</gene>
<feature type="chain" id="PRO_5014586043" evidence="5">
    <location>
        <begin position="19"/>
        <end position="372"/>
    </location>
</feature>
<sequence>MNTMTLIYILCFFNLCVACPSKKCVYPAIYNFGDSNSDTGAGYATTAAVEYPNGISFFGSISGRCCDGRLILDFISEELELPYLSSYLNSVGSNYRHGANFAVASAPIRPIFSGLTNLGLQVSQFILFKSHTKILFDQLSDKRTEPPLRSGLPRIEDFSKAIYTIDIGQNDISYGLQKPNSSEEEVKRSIPDILSQFTQAVQRLYNQGARVFWIHNTGPIGCIPYYYFFYPHKNEKSNLDANGCVKPHNELAQEYNRQLKDQVFQLRRMFPLAKFTYVDVYTVKYTLISNARSQGFMNPLEFCCGSYQGNEIHYCGKKSIKNGTFYGFACDDPSTYISWDGIHYSQAANEWIVKQILSGSFSDPPVSLGNAC</sequence>
<dbReference type="CDD" id="cd01837">
    <property type="entry name" value="SGNH_plant_lipase_like"/>
    <property type="match status" value="1"/>
</dbReference>
<dbReference type="AlphaFoldDB" id="Q1RU40"/>
<evidence type="ECO:0000256" key="1">
    <source>
        <dbReference type="ARBA" id="ARBA00008668"/>
    </source>
</evidence>
<dbReference type="InterPro" id="IPR001087">
    <property type="entry name" value="GDSL"/>
</dbReference>
<dbReference type="OrthoDB" id="1600564at2759"/>
<comment type="similarity">
    <text evidence="1">Belongs to the 'GDSL' lipolytic enzyme family.</text>
</comment>
<dbReference type="Pfam" id="PF00657">
    <property type="entry name" value="Lipase_GDSL"/>
    <property type="match status" value="1"/>
</dbReference>
<feature type="signal peptide" evidence="5">
    <location>
        <begin position="1"/>
        <end position="18"/>
    </location>
</feature>
<proteinExistence type="inferred from homology"/>
<dbReference type="PaxDb" id="3880-AET02295"/>
<keyword evidence="10" id="KW-1185">Reference proteome</keyword>
<dbReference type="GO" id="GO:0016788">
    <property type="term" value="F:hydrolase activity, acting on ester bonds"/>
    <property type="evidence" value="ECO:0007669"/>
    <property type="project" value="InterPro"/>
</dbReference>
<evidence type="ECO:0000256" key="3">
    <source>
        <dbReference type="ARBA" id="ARBA00022801"/>
    </source>
</evidence>
<dbReference type="OMA" id="VITHACH"/>
<dbReference type="Proteomes" id="UP000265566">
    <property type="component" value="Chromosome 8"/>
</dbReference>
<evidence type="ECO:0000313" key="9">
    <source>
        <dbReference type="EnsemblPlants" id="AET02295"/>
    </source>
</evidence>
<dbReference type="eggNOG" id="ENOG502QQSM">
    <property type="taxonomic scope" value="Eukaryota"/>
</dbReference>
<organism evidence="6">
    <name type="scientific">Medicago truncatula</name>
    <name type="common">Barrel medic</name>
    <name type="synonym">Medicago tribuloides</name>
    <dbReference type="NCBI Taxonomy" id="3880"/>
    <lineage>
        <taxon>Eukaryota</taxon>
        <taxon>Viridiplantae</taxon>
        <taxon>Streptophyta</taxon>
        <taxon>Embryophyta</taxon>
        <taxon>Tracheophyta</taxon>
        <taxon>Spermatophyta</taxon>
        <taxon>Magnoliopsida</taxon>
        <taxon>eudicotyledons</taxon>
        <taxon>Gunneridae</taxon>
        <taxon>Pentapetalae</taxon>
        <taxon>rosids</taxon>
        <taxon>fabids</taxon>
        <taxon>Fabales</taxon>
        <taxon>Fabaceae</taxon>
        <taxon>Papilionoideae</taxon>
        <taxon>50 kb inversion clade</taxon>
        <taxon>NPAAA clade</taxon>
        <taxon>Hologalegina</taxon>
        <taxon>IRL clade</taxon>
        <taxon>Trifolieae</taxon>
        <taxon>Medicago</taxon>
    </lineage>
</organism>
<name>Q1RU40_MEDTR</name>
<dbReference type="EC" id="3.2.1.51" evidence="8"/>
<dbReference type="EMBL" id="PSQE01000008">
    <property type="protein sequence ID" value="RHN40267.1"/>
    <property type="molecule type" value="Genomic_DNA"/>
</dbReference>
<dbReference type="Gene3D" id="3.40.50.1110">
    <property type="entry name" value="SGNH hydrolase"/>
    <property type="match status" value="1"/>
</dbReference>
<evidence type="ECO:0000256" key="5">
    <source>
        <dbReference type="SAM" id="SignalP"/>
    </source>
</evidence>
<dbReference type="SUPFAM" id="SSF52266">
    <property type="entry name" value="SGNH hydrolase"/>
    <property type="match status" value="1"/>
</dbReference>
<dbReference type="EMBL" id="AC153125">
    <property type="protein sequence ID" value="ABE87642.1"/>
    <property type="molecule type" value="Genomic_DNA"/>
</dbReference>
<dbReference type="KEGG" id="mtr:11444089"/>
<reference evidence="7 10" key="3">
    <citation type="journal article" date="2011" name="Nature">
        <title>The Medicago genome provides insight into the evolution of rhizobial symbioses.</title>
        <authorList>
            <person name="Young N.D."/>
            <person name="Debelle F."/>
            <person name="Oldroyd G.E."/>
            <person name="Geurts R."/>
            <person name="Cannon S.B."/>
            <person name="Udvardi M.K."/>
            <person name="Benedito V.A."/>
            <person name="Mayer K.F."/>
            <person name="Gouzy J."/>
            <person name="Schoof H."/>
            <person name="Van de Peer Y."/>
            <person name="Proost S."/>
            <person name="Cook D.R."/>
            <person name="Meyers B.C."/>
            <person name="Spannagl M."/>
            <person name="Cheung F."/>
            <person name="De Mita S."/>
            <person name="Krishnakumar V."/>
            <person name="Gundlach H."/>
            <person name="Zhou S."/>
            <person name="Mudge J."/>
            <person name="Bharti A.K."/>
            <person name="Murray J.D."/>
            <person name="Naoumkina M.A."/>
            <person name="Rosen B."/>
            <person name="Silverstein K.A."/>
            <person name="Tang H."/>
            <person name="Rombauts S."/>
            <person name="Zhao P.X."/>
            <person name="Zhou P."/>
            <person name="Barbe V."/>
            <person name="Bardou P."/>
            <person name="Bechner M."/>
            <person name="Bellec A."/>
            <person name="Berger A."/>
            <person name="Berges H."/>
            <person name="Bidwell S."/>
            <person name="Bisseling T."/>
            <person name="Choisne N."/>
            <person name="Couloux A."/>
            <person name="Denny R."/>
            <person name="Deshpande S."/>
            <person name="Dai X."/>
            <person name="Doyle J.J."/>
            <person name="Dudez A.M."/>
            <person name="Farmer A.D."/>
            <person name="Fouteau S."/>
            <person name="Franken C."/>
            <person name="Gibelin C."/>
            <person name="Gish J."/>
            <person name="Goldstein S."/>
            <person name="Gonzalez A.J."/>
            <person name="Green P.J."/>
            <person name="Hallab A."/>
            <person name="Hartog M."/>
            <person name="Hua A."/>
            <person name="Humphray S.J."/>
            <person name="Jeong D.H."/>
            <person name="Jing Y."/>
            <person name="Jocker A."/>
            <person name="Kenton S.M."/>
            <person name="Kim D.J."/>
            <person name="Klee K."/>
            <person name="Lai H."/>
            <person name="Lang C."/>
            <person name="Lin S."/>
            <person name="Macmil S.L."/>
            <person name="Magdelenat G."/>
            <person name="Matthews L."/>
            <person name="McCorrison J."/>
            <person name="Monaghan E.L."/>
            <person name="Mun J.H."/>
            <person name="Najar F.Z."/>
            <person name="Nicholson C."/>
            <person name="Noirot C."/>
            <person name="O'Bleness M."/>
            <person name="Paule C.R."/>
            <person name="Poulain J."/>
            <person name="Prion F."/>
            <person name="Qin B."/>
            <person name="Qu C."/>
            <person name="Retzel E.F."/>
            <person name="Riddle C."/>
            <person name="Sallet E."/>
            <person name="Samain S."/>
            <person name="Samson N."/>
            <person name="Sanders I."/>
            <person name="Saurat O."/>
            <person name="Scarpelli C."/>
            <person name="Schiex T."/>
            <person name="Segurens B."/>
            <person name="Severin A.J."/>
            <person name="Sherrier D.J."/>
            <person name="Shi R."/>
            <person name="Sims S."/>
            <person name="Singer S.R."/>
            <person name="Sinharoy S."/>
            <person name="Sterck L."/>
            <person name="Viollet A."/>
            <person name="Wang B.B."/>
            <person name="Wang K."/>
            <person name="Wang M."/>
            <person name="Wang X."/>
            <person name="Warfsmann J."/>
            <person name="Weissenbach J."/>
            <person name="White D.D."/>
            <person name="White J.D."/>
            <person name="Wiley G.B."/>
            <person name="Wincker P."/>
            <person name="Xing Y."/>
            <person name="Yang L."/>
            <person name="Yao Z."/>
            <person name="Ying F."/>
            <person name="Zhai J."/>
            <person name="Zhou L."/>
            <person name="Zuber A."/>
            <person name="Denarie J."/>
            <person name="Dixon R.A."/>
            <person name="May G.D."/>
            <person name="Schwartz D.C."/>
            <person name="Rogers J."/>
            <person name="Quetier F."/>
            <person name="Town C.D."/>
            <person name="Roe B.A."/>
        </authorList>
    </citation>
    <scope>NUCLEOTIDE SEQUENCE [LARGE SCALE GENOMIC DNA]</scope>
    <source>
        <strain evidence="7">A17</strain>
        <strain evidence="9 10">cv. Jemalong A17</strain>
    </source>
</reference>
<reference evidence="8" key="7">
    <citation type="journal article" date="2018" name="Nat. Plants">
        <title>Whole-genome landscape of Medicago truncatula symbiotic genes.</title>
        <authorList>
            <person name="Pecrix Y."/>
            <person name="Gamas P."/>
            <person name="Carrere S."/>
        </authorList>
    </citation>
    <scope>NUCLEOTIDE SEQUENCE</scope>
    <source>
        <tissue evidence="8">Leaves</tissue>
    </source>
</reference>
<keyword evidence="4" id="KW-0325">Glycoprotein</keyword>
<accession>Q1RU40</accession>
<keyword evidence="2 5" id="KW-0732">Signal</keyword>
<reference evidence="11" key="6">
    <citation type="journal article" date="2018" name="Nat. Plants">
        <title>Whole-genome landscape of Medicago truncatula symbiotic genes.</title>
        <authorList>
            <person name="Pecrix Y."/>
            <person name="Staton S.E."/>
            <person name="Sallet E."/>
            <person name="Lelandais-Briere C."/>
            <person name="Moreau S."/>
            <person name="Carrere S."/>
            <person name="Blein T."/>
            <person name="Jardinaud M.F."/>
            <person name="Latrasse D."/>
            <person name="Zouine M."/>
            <person name="Zahm M."/>
            <person name="Kreplak J."/>
            <person name="Mayjonade B."/>
            <person name="Satge C."/>
            <person name="Perez M."/>
            <person name="Cauet S."/>
            <person name="Marande W."/>
            <person name="Chantry-Darmon C."/>
            <person name="Lopez-Roques C."/>
            <person name="Bouchez O."/>
            <person name="Berard A."/>
            <person name="Debelle F."/>
            <person name="Munos S."/>
            <person name="Bendahmane A."/>
            <person name="Berges H."/>
            <person name="Niebel A."/>
            <person name="Buitink J."/>
            <person name="Frugier F."/>
            <person name="Benhamed M."/>
            <person name="Crespi M."/>
            <person name="Gouzy J."/>
            <person name="Gamas P."/>
        </authorList>
    </citation>
    <scope>NUCLEOTIDE SEQUENCE [LARGE SCALE GENOMIC DNA]</scope>
    <source>
        <strain evidence="11">cv. Jemalong A17</strain>
    </source>
</reference>